<proteinExistence type="predicted"/>
<evidence type="ECO:0000313" key="2">
    <source>
        <dbReference type="EMBL" id="OTA31214.1"/>
    </source>
</evidence>
<dbReference type="InParanoid" id="A0A1Z5T5A9"/>
<feature type="compositionally biased region" description="Polar residues" evidence="1">
    <location>
        <begin position="42"/>
        <end position="66"/>
    </location>
</feature>
<evidence type="ECO:0000256" key="1">
    <source>
        <dbReference type="SAM" id="MobiDB-lite"/>
    </source>
</evidence>
<organism evidence="2 3">
    <name type="scientific">Hortaea werneckii EXF-2000</name>
    <dbReference type="NCBI Taxonomy" id="1157616"/>
    <lineage>
        <taxon>Eukaryota</taxon>
        <taxon>Fungi</taxon>
        <taxon>Dikarya</taxon>
        <taxon>Ascomycota</taxon>
        <taxon>Pezizomycotina</taxon>
        <taxon>Dothideomycetes</taxon>
        <taxon>Dothideomycetidae</taxon>
        <taxon>Mycosphaerellales</taxon>
        <taxon>Teratosphaeriaceae</taxon>
        <taxon>Hortaea</taxon>
    </lineage>
</organism>
<accession>A0A1Z5T5A9</accession>
<sequence>MASLPHTTTNPTVETPSTSETAQGGAAGANLYPKDSVPAAVVSNTASKMGMTPNQSEATTSNQPGSAEQAAEKLYEQRIEEEYAKREGGA</sequence>
<protein>
    <submittedName>
        <fullName evidence="2">Uncharacterized protein</fullName>
    </submittedName>
</protein>
<name>A0A1Z5T5A9_HORWE</name>
<evidence type="ECO:0000313" key="3">
    <source>
        <dbReference type="Proteomes" id="UP000194280"/>
    </source>
</evidence>
<dbReference type="Proteomes" id="UP000194280">
    <property type="component" value="Unassembled WGS sequence"/>
</dbReference>
<dbReference type="VEuPathDB" id="FungiDB:BTJ68_08981"/>
<dbReference type="AlphaFoldDB" id="A0A1Z5T5A9"/>
<comment type="caution">
    <text evidence="2">The sequence shown here is derived from an EMBL/GenBank/DDBJ whole genome shotgun (WGS) entry which is preliminary data.</text>
</comment>
<feature type="region of interest" description="Disordered" evidence="1">
    <location>
        <begin position="1"/>
        <end position="90"/>
    </location>
</feature>
<gene>
    <name evidence="2" type="ORF">BTJ68_08981</name>
</gene>
<feature type="compositionally biased region" description="Low complexity" evidence="1">
    <location>
        <begin position="7"/>
        <end position="21"/>
    </location>
</feature>
<dbReference type="EMBL" id="MUNK01000119">
    <property type="protein sequence ID" value="OTA31214.1"/>
    <property type="molecule type" value="Genomic_DNA"/>
</dbReference>
<reference evidence="2 3" key="1">
    <citation type="submission" date="2017-01" db="EMBL/GenBank/DDBJ databases">
        <title>The recent genome duplication of the halophilic yeast Hortaea werneckii: insights from long-read sequencing.</title>
        <authorList>
            <person name="Sinha S."/>
            <person name="Flibotte S."/>
            <person name="Neira M."/>
            <person name="Lenassi M."/>
            <person name="Gostincar C."/>
            <person name="Stajich J.E."/>
            <person name="Nislow C.E."/>
        </authorList>
    </citation>
    <scope>NUCLEOTIDE SEQUENCE [LARGE SCALE GENOMIC DNA]</scope>
    <source>
        <strain evidence="2 3">EXF-2000</strain>
    </source>
</reference>
<keyword evidence="3" id="KW-1185">Reference proteome</keyword>
<dbReference type="OrthoDB" id="4161095at2759"/>
<feature type="compositionally biased region" description="Basic and acidic residues" evidence="1">
    <location>
        <begin position="70"/>
        <end position="90"/>
    </location>
</feature>